<dbReference type="EnsemblMetazoa" id="MDOA016815-RA">
    <property type="protein sequence ID" value="MDOA016815-PA"/>
    <property type="gene ID" value="MDOA016815"/>
</dbReference>
<organism evidence="11">
    <name type="scientific">Musca domestica</name>
    <name type="common">House fly</name>
    <dbReference type="NCBI Taxonomy" id="7370"/>
    <lineage>
        <taxon>Eukaryota</taxon>
        <taxon>Metazoa</taxon>
        <taxon>Ecdysozoa</taxon>
        <taxon>Arthropoda</taxon>
        <taxon>Hexapoda</taxon>
        <taxon>Insecta</taxon>
        <taxon>Pterygota</taxon>
        <taxon>Neoptera</taxon>
        <taxon>Endopterygota</taxon>
        <taxon>Diptera</taxon>
        <taxon>Brachycera</taxon>
        <taxon>Muscomorpha</taxon>
        <taxon>Muscoidea</taxon>
        <taxon>Muscidae</taxon>
        <taxon>Musca</taxon>
    </lineage>
</organism>
<evidence type="ECO:0000256" key="1">
    <source>
        <dbReference type="ARBA" id="ARBA00004123"/>
    </source>
</evidence>
<keyword evidence="7" id="KW-0804">Transcription</keyword>
<dbReference type="InterPro" id="IPR003656">
    <property type="entry name" value="Znf_BED"/>
</dbReference>
<dbReference type="SUPFAM" id="SSF53098">
    <property type="entry name" value="Ribonuclease H-like"/>
    <property type="match status" value="1"/>
</dbReference>
<reference evidence="13 14" key="2">
    <citation type="submission" date="2025-04" db="UniProtKB">
        <authorList>
            <consortium name="RefSeq"/>
        </authorList>
    </citation>
    <scope>IDENTIFICATION</scope>
    <source>
        <strain evidence="13 14">Aabys</strain>
    </source>
</reference>
<dbReference type="VEuPathDB" id="VectorBase:MDOA016815"/>
<dbReference type="RefSeq" id="XP_019893003.1">
    <property type="nucleotide sequence ID" value="XM_020037444.1"/>
</dbReference>
<evidence type="ECO:0000313" key="12">
    <source>
        <dbReference type="Proteomes" id="UP001652621"/>
    </source>
</evidence>
<evidence type="ECO:0000256" key="2">
    <source>
        <dbReference type="ARBA" id="ARBA00022723"/>
    </source>
</evidence>
<sequence>MSKNEAIENSCNVDISMDEDRLFLIKAKLDSGEYNLSPKRKNAYVWCIFGKVENHLGDEISPNLVACRFCHSVLKYTTRTTSNLVRHKCYIAKMKEGALTKEAVGKKCAKPDGNEPKTGNPTNDDFLKEKASFTSIFTKIRKGEFKIGNITGRSNVWHIFGTIENRYNEQLHPNLVACRICNHIYKFNGRSTSNLVKHKCYIRKLKENAFGSGEEEKSEGYIKKLRENAFASAEEEESEFNVDASLTEDTCFSEEKSQFNADASLTEDTCFSEAEELNTEIKTEKEELLTTFTEENMEEDDPLNNNNNEYVADPFNYSAIKCKLLNGELKINNREGRSNVWTIFGNVEDPRGQELYTDLVACRICYKIYKSNKRSTSNLVKHKCYMEIEENSAKDNSYRCELSIENARSLAGSNENDRVDSPTDFPEIDSLLGIKSKILSGEYKISCKQGRSNVWNIFGKIQNELGQELYSKLVVCRICYNIYKYNLSSTSNLVKHKCYLKQAEENNASIEVSADFKQEAVRIFTEWSIENCRSFKMVEDAGFKKLVEFLISLGATYGKQLDINSVLPNITTISGKIDDIYTTCLDVIKSEISSIKDIGFGLTADIWSDTYLNQSFLIFTMHYVRYGSLFRRLLGINVINGKACTKQNIIVKAKRLLNYFNCDLEKYAVIVTDKEINMTTAFATYNHITCMTRLIQDAIQNVCGNVPAVNTLYKNCVNIVKHLGKFQQSTPIKSFMENFYTTSGDTVYAMFSFVGKNWQEISQHNHKDNEIVEISQININEINDILNIFEPFQDALKVLQDESNATLHLVIVYIHRLRKLCAVEPKDLEIIKELKAKLLKYFDSSIMPNVTTIHKIALFLFPPANKLIQYDTVERERIKSECKKIMETYLEEDLATNEEIDGDNNASTSAKDDIFSDFIAQPDKTQNISAVDHEIEMYEGIQIKFSDNFNVLQWWHQNKNTFPLLYKTSCKVLAAPASMAYSKDIISLARNFIADKKYIIHHKNVSINNIMFLHCNLENFDLETFFINENNVES</sequence>
<evidence type="ECO:0000256" key="9">
    <source>
        <dbReference type="PROSITE-ProRule" id="PRU00027"/>
    </source>
</evidence>
<evidence type="ECO:0000256" key="5">
    <source>
        <dbReference type="ARBA" id="ARBA00023015"/>
    </source>
</evidence>
<dbReference type="PROSITE" id="PS50808">
    <property type="entry name" value="ZF_BED"/>
    <property type="match status" value="4"/>
</dbReference>
<dbReference type="GeneID" id="105261934"/>
<dbReference type="KEGG" id="mde:105261934"/>
<dbReference type="SMART" id="SM00614">
    <property type="entry name" value="ZnF_BED"/>
    <property type="match status" value="4"/>
</dbReference>
<dbReference type="Pfam" id="PF02892">
    <property type="entry name" value="zf-BED"/>
    <property type="match status" value="2"/>
</dbReference>
<dbReference type="Pfam" id="PF10683">
    <property type="entry name" value="DBD_Tnp_Hermes"/>
    <property type="match status" value="1"/>
</dbReference>
<dbReference type="GO" id="GO:0005634">
    <property type="term" value="C:nucleus"/>
    <property type="evidence" value="ECO:0007669"/>
    <property type="project" value="UniProtKB-SubCell"/>
</dbReference>
<evidence type="ECO:0000313" key="13">
    <source>
        <dbReference type="RefSeq" id="XP_011293321.1"/>
    </source>
</evidence>
<dbReference type="RefSeq" id="XP_019893002.1">
    <property type="nucleotide sequence ID" value="XM_020037443.1"/>
</dbReference>
<keyword evidence="6" id="KW-0238">DNA-binding</keyword>
<evidence type="ECO:0000313" key="14">
    <source>
        <dbReference type="RefSeq" id="XP_019893001.1"/>
    </source>
</evidence>
<evidence type="ECO:0000259" key="10">
    <source>
        <dbReference type="PROSITE" id="PS50808"/>
    </source>
</evidence>
<keyword evidence="2" id="KW-0479">Metal-binding</keyword>
<dbReference type="InterPro" id="IPR008906">
    <property type="entry name" value="HATC_C_dom"/>
</dbReference>
<evidence type="ECO:0000313" key="15">
    <source>
        <dbReference type="RefSeq" id="XP_019893002.1"/>
    </source>
</evidence>
<dbReference type="RefSeq" id="XP_019893001.1">
    <property type="nucleotide sequence ID" value="XM_020037442.1"/>
</dbReference>
<dbReference type="SUPFAM" id="SSF57667">
    <property type="entry name" value="beta-beta-alpha zinc fingers"/>
    <property type="match status" value="4"/>
</dbReference>
<evidence type="ECO:0000313" key="11">
    <source>
        <dbReference type="EnsemblMetazoa" id="MDOA016815-PA"/>
    </source>
</evidence>
<feature type="domain" description="BED-type" evidence="10">
    <location>
        <begin position="40"/>
        <end position="87"/>
    </location>
</feature>
<evidence type="ECO:0000256" key="7">
    <source>
        <dbReference type="ARBA" id="ARBA00023163"/>
    </source>
</evidence>
<dbReference type="InterPro" id="IPR012337">
    <property type="entry name" value="RNaseH-like_sf"/>
</dbReference>
<evidence type="ECO:0000256" key="4">
    <source>
        <dbReference type="ARBA" id="ARBA00022833"/>
    </source>
</evidence>
<dbReference type="GO" id="GO:0003677">
    <property type="term" value="F:DNA binding"/>
    <property type="evidence" value="ECO:0007669"/>
    <property type="project" value="UniProtKB-KW"/>
</dbReference>
<evidence type="ECO:0000313" key="16">
    <source>
        <dbReference type="RefSeq" id="XP_019893003.1"/>
    </source>
</evidence>
<feature type="domain" description="BED-type" evidence="10">
    <location>
        <begin position="151"/>
        <end position="198"/>
    </location>
</feature>
<evidence type="ECO:0000256" key="8">
    <source>
        <dbReference type="ARBA" id="ARBA00023242"/>
    </source>
</evidence>
<dbReference type="VEuPathDB" id="VectorBase:MDOMA2_020630"/>
<dbReference type="InterPro" id="IPR052035">
    <property type="entry name" value="ZnF_BED_domain_contain"/>
</dbReference>
<dbReference type="InterPro" id="IPR036236">
    <property type="entry name" value="Znf_C2H2_sf"/>
</dbReference>
<evidence type="ECO:0000256" key="6">
    <source>
        <dbReference type="ARBA" id="ARBA00023125"/>
    </source>
</evidence>
<reference evidence="11" key="1">
    <citation type="submission" date="2020-05" db="UniProtKB">
        <authorList>
            <consortium name="EnsemblMetazoa"/>
        </authorList>
    </citation>
    <scope>IDENTIFICATION</scope>
    <source>
        <strain evidence="11">Aabys</strain>
    </source>
</reference>
<dbReference type="AlphaFoldDB" id="A0A1I8NKX5"/>
<dbReference type="OrthoDB" id="1607513at2759"/>
<dbReference type="SUPFAM" id="SSF140996">
    <property type="entry name" value="Hermes dimerisation domain"/>
    <property type="match status" value="1"/>
</dbReference>
<dbReference type="PANTHER" id="PTHR46481">
    <property type="entry name" value="ZINC FINGER BED DOMAIN-CONTAINING PROTEIN 4"/>
    <property type="match status" value="1"/>
</dbReference>
<dbReference type="InterPro" id="IPR018473">
    <property type="entry name" value="Hermes_transposase_DNA-db"/>
</dbReference>
<name>A0A1I8NKX5_MUSDO</name>
<feature type="domain" description="BED-type" evidence="10">
    <location>
        <begin position="449"/>
        <end position="510"/>
    </location>
</feature>
<keyword evidence="12" id="KW-1185">Reference proteome</keyword>
<dbReference type="Proteomes" id="UP001652621">
    <property type="component" value="Unplaced"/>
</dbReference>
<protein>
    <submittedName>
        <fullName evidence="13 14">Uncharacterized protein LOC105261934</fullName>
    </submittedName>
</protein>
<gene>
    <name evidence="11" type="primary">105261934</name>
    <name evidence="13 14 15 16" type="synonym">LOC105261934</name>
</gene>
<keyword evidence="3 9" id="KW-0863">Zinc-finger</keyword>
<dbReference type="PANTHER" id="PTHR46481:SF10">
    <property type="entry name" value="ZINC FINGER BED DOMAIN-CONTAINING PROTEIN 39"/>
    <property type="match status" value="1"/>
</dbReference>
<keyword evidence="4" id="KW-0862">Zinc</keyword>
<dbReference type="Gene3D" id="1.10.10.1070">
    <property type="entry name" value="Zinc finger, BED domain-containing"/>
    <property type="match status" value="1"/>
</dbReference>
<dbReference type="RefSeq" id="XP_011293321.1">
    <property type="nucleotide sequence ID" value="XM_011295019.2"/>
</dbReference>
<dbReference type="GO" id="GO:0008270">
    <property type="term" value="F:zinc ion binding"/>
    <property type="evidence" value="ECO:0007669"/>
    <property type="project" value="UniProtKB-KW"/>
</dbReference>
<keyword evidence="8" id="KW-0539">Nucleus</keyword>
<accession>A0A1I8NKX5</accession>
<keyword evidence="5" id="KW-0805">Transcription regulation</keyword>
<proteinExistence type="predicted"/>
<comment type="subcellular location">
    <subcellularLocation>
        <location evidence="1">Nucleus</location>
    </subcellularLocation>
</comment>
<dbReference type="GO" id="GO:0009791">
    <property type="term" value="P:post-embryonic development"/>
    <property type="evidence" value="ECO:0007669"/>
    <property type="project" value="UniProtKB-ARBA"/>
</dbReference>
<feature type="domain" description="BED-type" evidence="10">
    <location>
        <begin position="335"/>
        <end position="396"/>
    </location>
</feature>
<dbReference type="Pfam" id="PF05699">
    <property type="entry name" value="Dimer_Tnp_hAT"/>
    <property type="match status" value="1"/>
</dbReference>
<evidence type="ECO:0000256" key="3">
    <source>
        <dbReference type="ARBA" id="ARBA00022771"/>
    </source>
</evidence>
<dbReference type="GO" id="GO:0046983">
    <property type="term" value="F:protein dimerization activity"/>
    <property type="evidence" value="ECO:0007669"/>
    <property type="project" value="InterPro"/>
</dbReference>